<gene>
    <name evidence="2" type="ORF">BDFB_012328</name>
</gene>
<evidence type="ECO:0000313" key="3">
    <source>
        <dbReference type="Proteomes" id="UP000292052"/>
    </source>
</evidence>
<organism evidence="2 3">
    <name type="scientific">Asbolus verrucosus</name>
    <name type="common">Desert ironclad beetle</name>
    <dbReference type="NCBI Taxonomy" id="1661398"/>
    <lineage>
        <taxon>Eukaryota</taxon>
        <taxon>Metazoa</taxon>
        <taxon>Ecdysozoa</taxon>
        <taxon>Arthropoda</taxon>
        <taxon>Hexapoda</taxon>
        <taxon>Insecta</taxon>
        <taxon>Pterygota</taxon>
        <taxon>Neoptera</taxon>
        <taxon>Endopterygota</taxon>
        <taxon>Coleoptera</taxon>
        <taxon>Polyphaga</taxon>
        <taxon>Cucujiformia</taxon>
        <taxon>Tenebrionidae</taxon>
        <taxon>Pimeliinae</taxon>
        <taxon>Asbolus</taxon>
    </lineage>
</organism>
<evidence type="ECO:0008006" key="4">
    <source>
        <dbReference type="Google" id="ProtNLM"/>
    </source>
</evidence>
<accession>A0A482VRI4</accession>
<feature type="transmembrane region" description="Helical" evidence="1">
    <location>
        <begin position="12"/>
        <end position="31"/>
    </location>
</feature>
<protein>
    <recommendedName>
        <fullName evidence="4">7tm 6 domain containing protein</fullName>
    </recommendedName>
</protein>
<dbReference type="AlphaFoldDB" id="A0A482VRI4"/>
<reference evidence="2 3" key="1">
    <citation type="submission" date="2017-03" db="EMBL/GenBank/DDBJ databases">
        <title>Genome of the blue death feigning beetle - Asbolus verrucosus.</title>
        <authorList>
            <person name="Rider S.D."/>
        </authorList>
    </citation>
    <scope>NUCLEOTIDE SEQUENCE [LARGE SCALE GENOMIC DNA]</scope>
    <source>
        <strain evidence="2">Butters</strain>
        <tissue evidence="2">Head and leg muscle</tissue>
    </source>
</reference>
<dbReference type="Proteomes" id="UP000292052">
    <property type="component" value="Unassembled WGS sequence"/>
</dbReference>
<keyword evidence="3" id="KW-1185">Reference proteome</keyword>
<proteinExistence type="predicted"/>
<evidence type="ECO:0000313" key="2">
    <source>
        <dbReference type="EMBL" id="RZC34897.1"/>
    </source>
</evidence>
<name>A0A482VRI4_ASBVE</name>
<feature type="transmembrane region" description="Helical" evidence="1">
    <location>
        <begin position="101"/>
        <end position="121"/>
    </location>
</feature>
<keyword evidence="1" id="KW-0812">Transmembrane</keyword>
<feature type="transmembrane region" description="Helical" evidence="1">
    <location>
        <begin position="149"/>
        <end position="174"/>
    </location>
</feature>
<keyword evidence="1" id="KW-1133">Transmembrane helix</keyword>
<sequence>MTFGFVRNKVIQFVLLLTTIFHGSILLIQMVDLLRTFDGNIMALYGASFFLMCNCLIWHITAYKVEKFLTHLFIEHEFSRFWTLGGNGEVIKKVIIESKKINIISVATVTILVFSSAYWAAFTDENDIFYGIMLFKKITTGKMSNFLCFMYYSSLPLLSHMGFVNGGFIIYVAVHLKFKVYVINDCLERMLLHNNNIKAETALLKNRIYQKTVFQQLKICVTYHRLIKV</sequence>
<dbReference type="EMBL" id="QDEB01075822">
    <property type="protein sequence ID" value="RZC34897.1"/>
    <property type="molecule type" value="Genomic_DNA"/>
</dbReference>
<comment type="caution">
    <text evidence="2">The sequence shown here is derived from an EMBL/GenBank/DDBJ whole genome shotgun (WGS) entry which is preliminary data.</text>
</comment>
<feature type="transmembrane region" description="Helical" evidence="1">
    <location>
        <begin position="43"/>
        <end position="63"/>
    </location>
</feature>
<keyword evidence="1" id="KW-0472">Membrane</keyword>
<evidence type="ECO:0000256" key="1">
    <source>
        <dbReference type="SAM" id="Phobius"/>
    </source>
</evidence>